<dbReference type="InterPro" id="IPR012340">
    <property type="entry name" value="NA-bd_OB-fold"/>
</dbReference>
<keyword evidence="9 10" id="KW-0472">Membrane</keyword>
<keyword evidence="2" id="KW-0349">Heme</keyword>
<evidence type="ECO:0000256" key="7">
    <source>
        <dbReference type="ARBA" id="ARBA00022989"/>
    </source>
</evidence>
<comment type="caution">
    <text evidence="11">The sequence shown here is derived from an EMBL/GenBank/DDBJ whole genome shotgun (WGS) entry which is preliminary data.</text>
</comment>
<dbReference type="PANTHER" id="PTHR34128:SF2">
    <property type="entry name" value="CYTOCHROME C-TYPE BIOGENESIS PROTEIN CCME HOMOLOG, MITOCHONDRIAL"/>
    <property type="match status" value="1"/>
</dbReference>
<protein>
    <submittedName>
        <fullName evidence="11">Cytochrome c maturation protein CcmE</fullName>
    </submittedName>
</protein>
<keyword evidence="12" id="KW-1185">Reference proteome</keyword>
<dbReference type="Pfam" id="PF03100">
    <property type="entry name" value="CcmE"/>
    <property type="match status" value="1"/>
</dbReference>
<evidence type="ECO:0000256" key="8">
    <source>
        <dbReference type="ARBA" id="ARBA00023004"/>
    </source>
</evidence>
<keyword evidence="6" id="KW-0735">Signal-anchor</keyword>
<dbReference type="PANTHER" id="PTHR34128">
    <property type="entry name" value="CYTOCHROME C-TYPE BIOGENESIS PROTEIN CCME HOMOLOG, MITOCHONDRIAL"/>
    <property type="match status" value="1"/>
</dbReference>
<comment type="subcellular location">
    <subcellularLocation>
        <location evidence="1">Membrane</location>
    </subcellularLocation>
</comment>
<keyword evidence="8" id="KW-0408">Iron</keyword>
<sequence>GTVARPTGPTVRRGGWARFATGCVALAAVGLFVAATLNDTLSYYRTPDEVLTEPGSPGDRIRLGGEVVPGSVRHDGTHTVFRLAEGGRELTVTQRGMPPETFREGEGAVVEGVLGTDGTFHADQVIVRHGNEYRASPSPGTAG</sequence>
<evidence type="ECO:0000256" key="9">
    <source>
        <dbReference type="ARBA" id="ARBA00023136"/>
    </source>
</evidence>
<dbReference type="EMBL" id="JBHTMP010000001">
    <property type="protein sequence ID" value="MFD1319488.1"/>
    <property type="molecule type" value="Genomic_DNA"/>
</dbReference>
<evidence type="ECO:0000256" key="5">
    <source>
        <dbReference type="ARBA" id="ARBA00022748"/>
    </source>
</evidence>
<evidence type="ECO:0000256" key="1">
    <source>
        <dbReference type="ARBA" id="ARBA00004370"/>
    </source>
</evidence>
<evidence type="ECO:0000256" key="2">
    <source>
        <dbReference type="ARBA" id="ARBA00022617"/>
    </source>
</evidence>
<feature type="non-terminal residue" evidence="11">
    <location>
        <position position="1"/>
    </location>
</feature>
<evidence type="ECO:0000256" key="10">
    <source>
        <dbReference type="SAM" id="Phobius"/>
    </source>
</evidence>
<proteinExistence type="predicted"/>
<name>A0ABW3Y505_9ACTN</name>
<organism evidence="11 12">
    <name type="scientific">Micromonospora sonneratiae</name>
    <dbReference type="NCBI Taxonomy" id="1184706"/>
    <lineage>
        <taxon>Bacteria</taxon>
        <taxon>Bacillati</taxon>
        <taxon>Actinomycetota</taxon>
        <taxon>Actinomycetes</taxon>
        <taxon>Micromonosporales</taxon>
        <taxon>Micromonosporaceae</taxon>
        <taxon>Micromonospora</taxon>
    </lineage>
</organism>
<keyword evidence="7 10" id="KW-1133">Transmembrane helix</keyword>
<dbReference type="InterPro" id="IPR036127">
    <property type="entry name" value="CcmE-like_sf"/>
</dbReference>
<gene>
    <name evidence="11" type="ORF">ACFQ4H_00005</name>
</gene>
<dbReference type="RefSeq" id="WP_377565332.1">
    <property type="nucleotide sequence ID" value="NZ_JBHTMP010000001.1"/>
</dbReference>
<evidence type="ECO:0000313" key="12">
    <source>
        <dbReference type="Proteomes" id="UP001597260"/>
    </source>
</evidence>
<evidence type="ECO:0000256" key="4">
    <source>
        <dbReference type="ARBA" id="ARBA00022723"/>
    </source>
</evidence>
<dbReference type="SUPFAM" id="SSF82093">
    <property type="entry name" value="Heme chaperone CcmE"/>
    <property type="match status" value="1"/>
</dbReference>
<evidence type="ECO:0000256" key="3">
    <source>
        <dbReference type="ARBA" id="ARBA00022692"/>
    </source>
</evidence>
<dbReference type="InterPro" id="IPR004329">
    <property type="entry name" value="CcmE"/>
</dbReference>
<keyword evidence="5" id="KW-0201">Cytochrome c-type biogenesis</keyword>
<evidence type="ECO:0000256" key="6">
    <source>
        <dbReference type="ARBA" id="ARBA00022968"/>
    </source>
</evidence>
<reference evidence="12" key="1">
    <citation type="journal article" date="2019" name="Int. J. Syst. Evol. Microbiol.">
        <title>The Global Catalogue of Microorganisms (GCM) 10K type strain sequencing project: providing services to taxonomists for standard genome sequencing and annotation.</title>
        <authorList>
            <consortium name="The Broad Institute Genomics Platform"/>
            <consortium name="The Broad Institute Genome Sequencing Center for Infectious Disease"/>
            <person name="Wu L."/>
            <person name="Ma J."/>
        </authorList>
    </citation>
    <scope>NUCLEOTIDE SEQUENCE [LARGE SCALE GENOMIC DNA]</scope>
    <source>
        <strain evidence="12">JCM 31037</strain>
    </source>
</reference>
<evidence type="ECO:0000313" key="11">
    <source>
        <dbReference type="EMBL" id="MFD1319488.1"/>
    </source>
</evidence>
<keyword evidence="3 10" id="KW-0812">Transmembrane</keyword>
<keyword evidence="4" id="KW-0479">Metal-binding</keyword>
<dbReference type="Gene3D" id="2.40.50.140">
    <property type="entry name" value="Nucleic acid-binding proteins"/>
    <property type="match status" value="1"/>
</dbReference>
<dbReference type="Proteomes" id="UP001597260">
    <property type="component" value="Unassembled WGS sequence"/>
</dbReference>
<accession>A0ABW3Y505</accession>
<feature type="transmembrane region" description="Helical" evidence="10">
    <location>
        <begin position="16"/>
        <end position="37"/>
    </location>
</feature>